<keyword evidence="2" id="KW-1185">Reference proteome</keyword>
<proteinExistence type="predicted"/>
<dbReference type="Proteomes" id="UP001062846">
    <property type="component" value="Chromosome 10"/>
</dbReference>
<reference evidence="1" key="1">
    <citation type="submission" date="2022-02" db="EMBL/GenBank/DDBJ databases">
        <title>Plant Genome Project.</title>
        <authorList>
            <person name="Zhang R.-G."/>
        </authorList>
    </citation>
    <scope>NUCLEOTIDE SEQUENCE</scope>
    <source>
        <strain evidence="1">AT1</strain>
    </source>
</reference>
<dbReference type="EMBL" id="CM046397">
    <property type="protein sequence ID" value="KAI8533469.1"/>
    <property type="molecule type" value="Genomic_DNA"/>
</dbReference>
<sequence>MKDVAESDFVRRRRLEAIRAETMKWYEPEDPREAQRRLQSAEKRVRAAMDKVPWNMMEKHLHSDEARQEYKEICDIIRSRFRDIPRLTTRQVVDSKVFMYAAMNHQNTSSDNLSIVKWMQKKLQLTGRITRTNSLVLGAGVVIGVAVGGMNFRRKNDGEVGGTGT</sequence>
<organism evidence="1 2">
    <name type="scientific">Rhododendron molle</name>
    <name type="common">Chinese azalea</name>
    <name type="synonym">Azalea mollis</name>
    <dbReference type="NCBI Taxonomy" id="49168"/>
    <lineage>
        <taxon>Eukaryota</taxon>
        <taxon>Viridiplantae</taxon>
        <taxon>Streptophyta</taxon>
        <taxon>Embryophyta</taxon>
        <taxon>Tracheophyta</taxon>
        <taxon>Spermatophyta</taxon>
        <taxon>Magnoliopsida</taxon>
        <taxon>eudicotyledons</taxon>
        <taxon>Gunneridae</taxon>
        <taxon>Pentapetalae</taxon>
        <taxon>asterids</taxon>
        <taxon>Ericales</taxon>
        <taxon>Ericaceae</taxon>
        <taxon>Ericoideae</taxon>
        <taxon>Rhodoreae</taxon>
        <taxon>Rhododendron</taxon>
    </lineage>
</organism>
<accession>A0ACC0LYR7</accession>
<gene>
    <name evidence="1" type="ORF">RHMOL_Rhmol10G0013000</name>
</gene>
<comment type="caution">
    <text evidence="1">The sequence shown here is derived from an EMBL/GenBank/DDBJ whole genome shotgun (WGS) entry which is preliminary data.</text>
</comment>
<evidence type="ECO:0000313" key="2">
    <source>
        <dbReference type="Proteomes" id="UP001062846"/>
    </source>
</evidence>
<protein>
    <submittedName>
        <fullName evidence="1">Uncharacterized protein</fullName>
    </submittedName>
</protein>
<evidence type="ECO:0000313" key="1">
    <source>
        <dbReference type="EMBL" id="KAI8533469.1"/>
    </source>
</evidence>
<name>A0ACC0LYR7_RHOML</name>